<keyword evidence="9" id="KW-1185">Reference proteome</keyword>
<dbReference type="Pfam" id="PF00067">
    <property type="entry name" value="p450"/>
    <property type="match status" value="1"/>
</dbReference>
<feature type="transmembrane region" description="Helical" evidence="7">
    <location>
        <begin position="6"/>
        <end position="31"/>
    </location>
</feature>
<dbReference type="PRINTS" id="PR00463">
    <property type="entry name" value="EP450I"/>
</dbReference>
<evidence type="ECO:0000256" key="1">
    <source>
        <dbReference type="ARBA" id="ARBA00001971"/>
    </source>
</evidence>
<protein>
    <submittedName>
        <fullName evidence="8">Cytochrome P450</fullName>
    </submittedName>
</protein>
<organism evidence="8 9">
    <name type="scientific">Zopfia rhizophila CBS 207.26</name>
    <dbReference type="NCBI Taxonomy" id="1314779"/>
    <lineage>
        <taxon>Eukaryota</taxon>
        <taxon>Fungi</taxon>
        <taxon>Dikarya</taxon>
        <taxon>Ascomycota</taxon>
        <taxon>Pezizomycotina</taxon>
        <taxon>Dothideomycetes</taxon>
        <taxon>Dothideomycetes incertae sedis</taxon>
        <taxon>Zopfiaceae</taxon>
        <taxon>Zopfia</taxon>
    </lineage>
</organism>
<evidence type="ECO:0000313" key="8">
    <source>
        <dbReference type="EMBL" id="KAF2183917.1"/>
    </source>
</evidence>
<dbReference type="GO" id="GO:0016705">
    <property type="term" value="F:oxidoreductase activity, acting on paired donors, with incorporation or reduction of molecular oxygen"/>
    <property type="evidence" value="ECO:0007669"/>
    <property type="project" value="InterPro"/>
</dbReference>
<dbReference type="InterPro" id="IPR050121">
    <property type="entry name" value="Cytochrome_P450_monoxygenase"/>
</dbReference>
<dbReference type="GO" id="GO:0005506">
    <property type="term" value="F:iron ion binding"/>
    <property type="evidence" value="ECO:0007669"/>
    <property type="project" value="InterPro"/>
</dbReference>
<evidence type="ECO:0000256" key="3">
    <source>
        <dbReference type="ARBA" id="ARBA00022617"/>
    </source>
</evidence>
<gene>
    <name evidence="8" type="ORF">K469DRAFT_727847</name>
</gene>
<evidence type="ECO:0000256" key="4">
    <source>
        <dbReference type="ARBA" id="ARBA00022723"/>
    </source>
</evidence>
<evidence type="ECO:0000313" key="9">
    <source>
        <dbReference type="Proteomes" id="UP000800200"/>
    </source>
</evidence>
<name>A0A6A6DW58_9PEZI</name>
<sequence length="521" mass="59009">MESLGFVHLVVSASAILVTYLASTALYNIYFHPLSQLPGPKFWAAFRLPYIVSLWRGKLVYQVFDYHQKYGEVVRVAPNEVSFSNTKAWDDIYCRRPGHKPFPKNPIWWGEVPGRAESIVSASTWDNHERLRKMLSHCFTDRALAAEEPLVQRHVSRLIEKLLERSENSGKGNTVVNIVDWYMFTTFDIIGDLSFGDPSAFGCLENSEYHPWVLEIFSYFKLGALFSTIRFYDLLAQLLMRMLPAKTVEAQERNYQWACKKVHRRMNLEIQREDFMNKILPYMDEDPTAKKNHGGLSLAELENNFYVLTVAGSETCGTVLSGTTSYLVKSPEALGKLTKEVRDAFFEPEEMSFNALIGLPYLNAVIEEGLRLSPPVGGALAHVVPEGGDSVCGIWLPGGTNVGVHQWSAYRSPSKFHKPSEFLPERWLESSIRDLESPFYHDQRDGVQSFSTGSWSCIGKNLGMAELRLILARMVWSFDMSLAPGGKTVDWGTQKQYVLVEKEGFDVKLVPRAVAQEHAPE</sequence>
<keyword evidence="4 6" id="KW-0479">Metal-binding</keyword>
<dbReference type="OrthoDB" id="1470350at2759"/>
<dbReference type="Proteomes" id="UP000800200">
    <property type="component" value="Unassembled WGS sequence"/>
</dbReference>
<dbReference type="AlphaFoldDB" id="A0A6A6DW58"/>
<comment type="similarity">
    <text evidence="2">Belongs to the cytochrome P450 family.</text>
</comment>
<dbReference type="GO" id="GO:0020037">
    <property type="term" value="F:heme binding"/>
    <property type="evidence" value="ECO:0007669"/>
    <property type="project" value="InterPro"/>
</dbReference>
<dbReference type="EMBL" id="ML994640">
    <property type="protein sequence ID" value="KAF2183917.1"/>
    <property type="molecule type" value="Genomic_DNA"/>
</dbReference>
<keyword evidence="7" id="KW-0812">Transmembrane</keyword>
<dbReference type="InterPro" id="IPR036396">
    <property type="entry name" value="Cyt_P450_sf"/>
</dbReference>
<keyword evidence="3 6" id="KW-0349">Heme</keyword>
<dbReference type="PRINTS" id="PR00385">
    <property type="entry name" value="P450"/>
</dbReference>
<evidence type="ECO:0000256" key="6">
    <source>
        <dbReference type="PIRSR" id="PIRSR602401-1"/>
    </source>
</evidence>
<feature type="binding site" description="axial binding residue" evidence="6">
    <location>
        <position position="457"/>
    </location>
    <ligand>
        <name>heme</name>
        <dbReference type="ChEBI" id="CHEBI:30413"/>
    </ligand>
    <ligandPart>
        <name>Fe</name>
        <dbReference type="ChEBI" id="CHEBI:18248"/>
    </ligandPart>
</feature>
<dbReference type="SUPFAM" id="SSF48264">
    <property type="entry name" value="Cytochrome P450"/>
    <property type="match status" value="1"/>
</dbReference>
<accession>A0A6A6DW58</accession>
<dbReference type="PANTHER" id="PTHR24305">
    <property type="entry name" value="CYTOCHROME P450"/>
    <property type="match status" value="1"/>
</dbReference>
<evidence type="ECO:0000256" key="7">
    <source>
        <dbReference type="SAM" id="Phobius"/>
    </source>
</evidence>
<dbReference type="PANTHER" id="PTHR24305:SF210">
    <property type="entry name" value="CYTOCHROME P450 MONOOXYGENASE ASQL-RELATED"/>
    <property type="match status" value="1"/>
</dbReference>
<dbReference type="InterPro" id="IPR002401">
    <property type="entry name" value="Cyt_P450_E_grp-I"/>
</dbReference>
<reference evidence="8" key="1">
    <citation type="journal article" date="2020" name="Stud. Mycol.">
        <title>101 Dothideomycetes genomes: a test case for predicting lifestyles and emergence of pathogens.</title>
        <authorList>
            <person name="Haridas S."/>
            <person name="Albert R."/>
            <person name="Binder M."/>
            <person name="Bloem J."/>
            <person name="Labutti K."/>
            <person name="Salamov A."/>
            <person name="Andreopoulos B."/>
            <person name="Baker S."/>
            <person name="Barry K."/>
            <person name="Bills G."/>
            <person name="Bluhm B."/>
            <person name="Cannon C."/>
            <person name="Castanera R."/>
            <person name="Culley D."/>
            <person name="Daum C."/>
            <person name="Ezra D."/>
            <person name="Gonzalez J."/>
            <person name="Henrissat B."/>
            <person name="Kuo A."/>
            <person name="Liang C."/>
            <person name="Lipzen A."/>
            <person name="Lutzoni F."/>
            <person name="Magnuson J."/>
            <person name="Mondo S."/>
            <person name="Nolan M."/>
            <person name="Ohm R."/>
            <person name="Pangilinan J."/>
            <person name="Park H.-J."/>
            <person name="Ramirez L."/>
            <person name="Alfaro M."/>
            <person name="Sun H."/>
            <person name="Tritt A."/>
            <person name="Yoshinaga Y."/>
            <person name="Zwiers L.-H."/>
            <person name="Turgeon B."/>
            <person name="Goodwin S."/>
            <person name="Spatafora J."/>
            <person name="Crous P."/>
            <person name="Grigoriev I."/>
        </authorList>
    </citation>
    <scope>NUCLEOTIDE SEQUENCE</scope>
    <source>
        <strain evidence="8">CBS 207.26</strain>
    </source>
</reference>
<evidence type="ECO:0000256" key="5">
    <source>
        <dbReference type="ARBA" id="ARBA00023004"/>
    </source>
</evidence>
<comment type="cofactor">
    <cofactor evidence="1 6">
        <name>heme</name>
        <dbReference type="ChEBI" id="CHEBI:30413"/>
    </cofactor>
</comment>
<dbReference type="GO" id="GO:0004497">
    <property type="term" value="F:monooxygenase activity"/>
    <property type="evidence" value="ECO:0007669"/>
    <property type="project" value="InterPro"/>
</dbReference>
<keyword evidence="7" id="KW-1133">Transmembrane helix</keyword>
<dbReference type="CDD" id="cd11058">
    <property type="entry name" value="CYP60B-like"/>
    <property type="match status" value="1"/>
</dbReference>
<evidence type="ECO:0000256" key="2">
    <source>
        <dbReference type="ARBA" id="ARBA00010617"/>
    </source>
</evidence>
<dbReference type="Gene3D" id="1.10.630.10">
    <property type="entry name" value="Cytochrome P450"/>
    <property type="match status" value="1"/>
</dbReference>
<keyword evidence="7" id="KW-0472">Membrane</keyword>
<keyword evidence="5 6" id="KW-0408">Iron</keyword>
<proteinExistence type="inferred from homology"/>
<dbReference type="InterPro" id="IPR001128">
    <property type="entry name" value="Cyt_P450"/>
</dbReference>